<dbReference type="EMBL" id="CP092109">
    <property type="protein sequence ID" value="UWZ78822.1"/>
    <property type="molecule type" value="Genomic_DNA"/>
</dbReference>
<keyword evidence="1" id="KW-1133">Transmembrane helix</keyword>
<evidence type="ECO:0000313" key="3">
    <source>
        <dbReference type="EMBL" id="UWZ78822.1"/>
    </source>
</evidence>
<keyword evidence="1" id="KW-0472">Membrane</keyword>
<dbReference type="InterPro" id="IPR051311">
    <property type="entry name" value="DedA_domain"/>
</dbReference>
<dbReference type="RefSeq" id="WP_260747182.1">
    <property type="nucleotide sequence ID" value="NZ_CP092109.1"/>
</dbReference>
<dbReference type="Pfam" id="PF09335">
    <property type="entry name" value="VTT_dom"/>
    <property type="match status" value="1"/>
</dbReference>
<feature type="transmembrane region" description="Helical" evidence="1">
    <location>
        <begin position="12"/>
        <end position="40"/>
    </location>
</feature>
<proteinExistence type="predicted"/>
<organism evidence="3 4">
    <name type="scientific">Geoalkalibacter halelectricus</name>
    <dbReference type="NCBI Taxonomy" id="2847045"/>
    <lineage>
        <taxon>Bacteria</taxon>
        <taxon>Pseudomonadati</taxon>
        <taxon>Thermodesulfobacteriota</taxon>
        <taxon>Desulfuromonadia</taxon>
        <taxon>Desulfuromonadales</taxon>
        <taxon>Geoalkalibacteraceae</taxon>
        <taxon>Geoalkalibacter</taxon>
    </lineage>
</organism>
<keyword evidence="1" id="KW-0812">Transmembrane</keyword>
<reference evidence="3" key="1">
    <citation type="journal article" date="2022" name="Environ. Microbiol.">
        <title>Geoalkalibacter halelectricus SAP #1 sp. nov. possessing extracellular electron transfer and mineral#reducing capabilities from a haloalkaline environment.</title>
        <authorList>
            <person name="Yadav S."/>
            <person name="Singh R."/>
            <person name="Sundharam S.S."/>
            <person name="Chaudhary S."/>
            <person name="Krishnamurthi S."/>
            <person name="Patil S.A."/>
        </authorList>
    </citation>
    <scope>NUCLEOTIDE SEQUENCE</scope>
    <source>
        <strain evidence="3">SAP-1</strain>
    </source>
</reference>
<dbReference type="PANTHER" id="PTHR42709">
    <property type="entry name" value="ALKALINE PHOSPHATASE LIKE PROTEIN"/>
    <property type="match status" value="1"/>
</dbReference>
<feature type="transmembrane region" description="Helical" evidence="1">
    <location>
        <begin position="46"/>
        <end position="67"/>
    </location>
</feature>
<feature type="transmembrane region" description="Helical" evidence="1">
    <location>
        <begin position="101"/>
        <end position="121"/>
    </location>
</feature>
<dbReference type="InterPro" id="IPR032816">
    <property type="entry name" value="VTT_dom"/>
</dbReference>
<evidence type="ECO:0000256" key="1">
    <source>
        <dbReference type="SAM" id="Phobius"/>
    </source>
</evidence>
<feature type="transmembrane region" description="Helical" evidence="1">
    <location>
        <begin position="127"/>
        <end position="147"/>
    </location>
</feature>
<name>A0ABY5ZI44_9BACT</name>
<protein>
    <submittedName>
        <fullName evidence="3">DedA family protein</fullName>
    </submittedName>
</protein>
<sequence length="155" mass="16957">METLLAAPASEHALIALFLTAFLAATLLPLGSEWLVVLLITQHHPLVTVVWVATLGNTLGGATNYLIGWAGQRWWRNRPHPPRQKARLDQAQALMKRYGGAALLFSWLPVIGDPLCVVAGVLRYPLVAFFVLVAVGKFGRYVFLAWATQQAMGLA</sequence>
<feature type="domain" description="VTT" evidence="2">
    <location>
        <begin position="32"/>
        <end position="147"/>
    </location>
</feature>
<evidence type="ECO:0000259" key="2">
    <source>
        <dbReference type="Pfam" id="PF09335"/>
    </source>
</evidence>
<dbReference type="Proteomes" id="UP001060414">
    <property type="component" value="Chromosome"/>
</dbReference>
<dbReference type="PANTHER" id="PTHR42709:SF4">
    <property type="entry name" value="INNER MEMBRANE PROTEIN YQAA"/>
    <property type="match status" value="1"/>
</dbReference>
<keyword evidence="4" id="KW-1185">Reference proteome</keyword>
<accession>A0ABY5ZI44</accession>
<evidence type="ECO:0000313" key="4">
    <source>
        <dbReference type="Proteomes" id="UP001060414"/>
    </source>
</evidence>
<gene>
    <name evidence="3" type="ORF">L9S41_14205</name>
</gene>